<evidence type="ECO:0000313" key="2">
    <source>
        <dbReference type="Proteomes" id="UP001469365"/>
    </source>
</evidence>
<dbReference type="Proteomes" id="UP001469365">
    <property type="component" value="Unassembled WGS sequence"/>
</dbReference>
<comment type="caution">
    <text evidence="1">The sequence shown here is derived from an EMBL/GenBank/DDBJ whole genome shotgun (WGS) entry which is preliminary data.</text>
</comment>
<gene>
    <name evidence="1" type="ORF">WMW72_07785</name>
</gene>
<proteinExistence type="predicted"/>
<evidence type="ECO:0000313" key="1">
    <source>
        <dbReference type="EMBL" id="MEK8127818.1"/>
    </source>
</evidence>
<keyword evidence="2" id="KW-1185">Reference proteome</keyword>
<protein>
    <submittedName>
        <fullName evidence="1">Uncharacterized protein</fullName>
    </submittedName>
</protein>
<organism evidence="1 2">
    <name type="scientific">Paenibacillus filicis</name>
    <dbReference type="NCBI Taxonomy" id="669464"/>
    <lineage>
        <taxon>Bacteria</taxon>
        <taxon>Bacillati</taxon>
        <taxon>Bacillota</taxon>
        <taxon>Bacilli</taxon>
        <taxon>Bacillales</taxon>
        <taxon>Paenibacillaceae</taxon>
        <taxon>Paenibacillus</taxon>
    </lineage>
</organism>
<accession>A0ABU9DIC6</accession>
<dbReference type="EMBL" id="JBBPCC010000003">
    <property type="protein sequence ID" value="MEK8127818.1"/>
    <property type="molecule type" value="Genomic_DNA"/>
</dbReference>
<sequence>MELFRHDRPRYVEGKGPIIWDIIQKAQAWSQETGWKPGPSDK</sequence>
<dbReference type="RefSeq" id="WP_341414865.1">
    <property type="nucleotide sequence ID" value="NZ_JBBPCC010000003.1"/>
</dbReference>
<name>A0ABU9DIC6_9BACL</name>
<reference evidence="1 2" key="1">
    <citation type="submission" date="2024-04" db="EMBL/GenBank/DDBJ databases">
        <title>draft genome sequnece of Paenibacillus filicis.</title>
        <authorList>
            <person name="Kim D.-U."/>
        </authorList>
    </citation>
    <scope>NUCLEOTIDE SEQUENCE [LARGE SCALE GENOMIC DNA]</scope>
    <source>
        <strain evidence="1 2">KACC14197</strain>
    </source>
</reference>